<evidence type="ECO:0000313" key="2">
    <source>
        <dbReference type="EMBL" id="KAJ8435488.1"/>
    </source>
</evidence>
<dbReference type="PANTHER" id="PTHR37725:SF1">
    <property type="match status" value="1"/>
</dbReference>
<dbReference type="OrthoDB" id="1623146at2759"/>
<evidence type="ECO:0000313" key="3">
    <source>
        <dbReference type="Proteomes" id="UP001153076"/>
    </source>
</evidence>
<keyword evidence="3" id="KW-1185">Reference proteome</keyword>
<feature type="region of interest" description="Disordered" evidence="1">
    <location>
        <begin position="87"/>
        <end position="130"/>
    </location>
</feature>
<protein>
    <submittedName>
        <fullName evidence="2">Uncharacterized protein</fullName>
    </submittedName>
</protein>
<dbReference type="EMBL" id="JAKOGI010000410">
    <property type="protein sequence ID" value="KAJ8435488.1"/>
    <property type="molecule type" value="Genomic_DNA"/>
</dbReference>
<feature type="compositionally biased region" description="Polar residues" evidence="1">
    <location>
        <begin position="107"/>
        <end position="117"/>
    </location>
</feature>
<organism evidence="2 3">
    <name type="scientific">Carnegiea gigantea</name>
    <dbReference type="NCBI Taxonomy" id="171969"/>
    <lineage>
        <taxon>Eukaryota</taxon>
        <taxon>Viridiplantae</taxon>
        <taxon>Streptophyta</taxon>
        <taxon>Embryophyta</taxon>
        <taxon>Tracheophyta</taxon>
        <taxon>Spermatophyta</taxon>
        <taxon>Magnoliopsida</taxon>
        <taxon>eudicotyledons</taxon>
        <taxon>Gunneridae</taxon>
        <taxon>Pentapetalae</taxon>
        <taxon>Caryophyllales</taxon>
        <taxon>Cactineae</taxon>
        <taxon>Cactaceae</taxon>
        <taxon>Cactoideae</taxon>
        <taxon>Echinocereeae</taxon>
        <taxon>Carnegiea</taxon>
    </lineage>
</organism>
<name>A0A9Q1K2C7_9CARY</name>
<comment type="caution">
    <text evidence="2">The sequence shown here is derived from an EMBL/GenBank/DDBJ whole genome shotgun (WGS) entry which is preliminary data.</text>
</comment>
<proteinExistence type="predicted"/>
<dbReference type="Proteomes" id="UP001153076">
    <property type="component" value="Unassembled WGS sequence"/>
</dbReference>
<feature type="compositionally biased region" description="Basic and acidic residues" evidence="1">
    <location>
        <begin position="118"/>
        <end position="130"/>
    </location>
</feature>
<accession>A0A9Q1K2C7</accession>
<evidence type="ECO:0000256" key="1">
    <source>
        <dbReference type="SAM" id="MobiDB-lite"/>
    </source>
</evidence>
<reference evidence="2" key="1">
    <citation type="submission" date="2022-04" db="EMBL/GenBank/DDBJ databases">
        <title>Carnegiea gigantea Genome sequencing and assembly v2.</title>
        <authorList>
            <person name="Copetti D."/>
            <person name="Sanderson M.J."/>
            <person name="Burquez A."/>
            <person name="Wojciechowski M.F."/>
        </authorList>
    </citation>
    <scope>NUCLEOTIDE SEQUENCE</scope>
    <source>
        <strain evidence="2">SGP5-SGP5p</strain>
        <tissue evidence="2">Aerial part</tissue>
    </source>
</reference>
<dbReference type="AlphaFoldDB" id="A0A9Q1K2C7"/>
<sequence>MEQNQSVSKFPMTSSYPPLNSVSHGYPLHHYDTMATHYVHSLTSSPYYYFIPHYSYATGRHYPHHHYAHHGPQFGFSRATISTSGVPNVHGQPSYLPPKVRADQKPKSQGNVNGSQVEKSDGSSEDVHANEVKSIDPRIINILEPFRQFYSEREETLKSILPGLHVNTLVLDTLKSDIDRSDARTLKRSLSLGSSPLRNEWFKVRPIDSDDTVIIPPVGKNGDEW</sequence>
<gene>
    <name evidence="2" type="ORF">Cgig2_033227</name>
</gene>
<dbReference type="PANTHER" id="PTHR37725">
    <property type="match status" value="1"/>
</dbReference>